<feature type="transmembrane region" description="Helical" evidence="1">
    <location>
        <begin position="246"/>
        <end position="266"/>
    </location>
</feature>
<keyword evidence="1" id="KW-0472">Membrane</keyword>
<dbReference type="AlphaFoldDB" id="A0A1T5NP79"/>
<evidence type="ECO:0008006" key="4">
    <source>
        <dbReference type="Google" id="ProtNLM"/>
    </source>
</evidence>
<evidence type="ECO:0000313" key="2">
    <source>
        <dbReference type="EMBL" id="SKD02301.1"/>
    </source>
</evidence>
<dbReference type="STRING" id="393003.SAMN05660461_2483"/>
<dbReference type="Proteomes" id="UP000190166">
    <property type="component" value="Unassembled WGS sequence"/>
</dbReference>
<feature type="transmembrane region" description="Helical" evidence="1">
    <location>
        <begin position="26"/>
        <end position="49"/>
    </location>
</feature>
<keyword evidence="1" id="KW-0812">Transmembrane</keyword>
<sequence length="271" mass="31736">MQPNNVFNVRRMQLYLQKHFTDHYRFYGMGMLVIFGLMTGIAVLMILVAREPFRRMSELVPFYYIGLFLGGLLFTSRAFNELGSKEKGVDFLMLPASQFEKFITLFLISSIGYLLFYHISSYLSFKIIEGAQLTALNQKIERNYDLLDNPKEKVYVYYGYVILQAAFLLGATYFHKYSFIKTVLSVFIFGFALWLINCIIVTLLFGFGQEFWKRSVPFLLVAKQEVGPSSWHSTVYLIPEWLQNTYLFTIKFVIAPVLWIIAYFRLKDQEI</sequence>
<dbReference type="EMBL" id="FUZZ01000001">
    <property type="protein sequence ID" value="SKD02301.1"/>
    <property type="molecule type" value="Genomic_DNA"/>
</dbReference>
<keyword evidence="3" id="KW-1185">Reference proteome</keyword>
<feature type="transmembrane region" description="Helical" evidence="1">
    <location>
        <begin position="186"/>
        <end position="207"/>
    </location>
</feature>
<keyword evidence="1" id="KW-1133">Transmembrane helix</keyword>
<reference evidence="2 3" key="1">
    <citation type="submission" date="2017-02" db="EMBL/GenBank/DDBJ databases">
        <authorList>
            <person name="Peterson S.W."/>
        </authorList>
    </citation>
    <scope>NUCLEOTIDE SEQUENCE [LARGE SCALE GENOMIC DNA]</scope>
    <source>
        <strain evidence="2 3">DSM 18108</strain>
    </source>
</reference>
<feature type="transmembrane region" description="Helical" evidence="1">
    <location>
        <begin position="61"/>
        <end position="79"/>
    </location>
</feature>
<protein>
    <recommendedName>
        <fullName evidence="4">ABC-2 family transporter protein</fullName>
    </recommendedName>
</protein>
<name>A0A1T5NP79_9BACT</name>
<dbReference type="RefSeq" id="WP_143313561.1">
    <property type="nucleotide sequence ID" value="NZ_FUZZ01000001.1"/>
</dbReference>
<evidence type="ECO:0000313" key="3">
    <source>
        <dbReference type="Proteomes" id="UP000190166"/>
    </source>
</evidence>
<proteinExistence type="predicted"/>
<accession>A0A1T5NP79</accession>
<organism evidence="2 3">
    <name type="scientific">Chitinophaga ginsengisegetis</name>
    <dbReference type="NCBI Taxonomy" id="393003"/>
    <lineage>
        <taxon>Bacteria</taxon>
        <taxon>Pseudomonadati</taxon>
        <taxon>Bacteroidota</taxon>
        <taxon>Chitinophagia</taxon>
        <taxon>Chitinophagales</taxon>
        <taxon>Chitinophagaceae</taxon>
        <taxon>Chitinophaga</taxon>
    </lineage>
</organism>
<evidence type="ECO:0000256" key="1">
    <source>
        <dbReference type="SAM" id="Phobius"/>
    </source>
</evidence>
<feature type="transmembrane region" description="Helical" evidence="1">
    <location>
        <begin position="155"/>
        <end position="174"/>
    </location>
</feature>
<feature type="transmembrane region" description="Helical" evidence="1">
    <location>
        <begin position="99"/>
        <end position="119"/>
    </location>
</feature>
<gene>
    <name evidence="2" type="ORF">SAMN05660461_2483</name>
</gene>